<reference evidence="1" key="1">
    <citation type="submission" date="2014-03" db="EMBL/GenBank/DDBJ databases">
        <title>Draft Genome Sequence of Mycobacterium cosmeticum DSM 44829.</title>
        <authorList>
            <person name="Croce O."/>
            <person name="Robert C."/>
            <person name="Raoult D."/>
            <person name="Drancourt M."/>
        </authorList>
    </citation>
    <scope>NUCLEOTIDE SEQUENCE [LARGE SCALE GENOMIC DNA]</scope>
    <source>
        <strain evidence="1">DSM 44829</strain>
    </source>
</reference>
<dbReference type="AlphaFoldDB" id="W9B248"/>
<gene>
    <name evidence="1" type="ORF">BN977_03721</name>
</gene>
<proteinExistence type="predicted"/>
<sequence length="48" mass="5091">MSRRGWVGGECAQAPRAELSQDGAVEVAYGWGIDDGDIVALRLTVAEN</sequence>
<comment type="caution">
    <text evidence="1">The sequence shown here is derived from an EMBL/GenBank/DDBJ whole genome shotgun (WGS) entry which is preliminary data.</text>
</comment>
<evidence type="ECO:0000313" key="1">
    <source>
        <dbReference type="EMBL" id="CDO08901.1"/>
    </source>
</evidence>
<name>W9B248_MYCCO</name>
<dbReference type="RefSeq" id="WP_165576347.1">
    <property type="nucleotide sequence ID" value="NZ_CCBB010000002.1"/>
</dbReference>
<dbReference type="EMBL" id="CCBB010000002">
    <property type="protein sequence ID" value="CDO08901.1"/>
    <property type="molecule type" value="Genomic_DNA"/>
</dbReference>
<keyword evidence="2" id="KW-1185">Reference proteome</keyword>
<organism evidence="1 2">
    <name type="scientific">Mycolicibacterium cosmeticum</name>
    <dbReference type="NCBI Taxonomy" id="258533"/>
    <lineage>
        <taxon>Bacteria</taxon>
        <taxon>Bacillati</taxon>
        <taxon>Actinomycetota</taxon>
        <taxon>Actinomycetes</taxon>
        <taxon>Mycobacteriales</taxon>
        <taxon>Mycobacteriaceae</taxon>
        <taxon>Mycolicibacterium</taxon>
    </lineage>
</organism>
<dbReference type="Proteomes" id="UP000028870">
    <property type="component" value="Unassembled WGS sequence"/>
</dbReference>
<evidence type="ECO:0000313" key="2">
    <source>
        <dbReference type="Proteomes" id="UP000028870"/>
    </source>
</evidence>
<reference evidence="1" key="2">
    <citation type="submission" date="2014-03" db="EMBL/GenBank/DDBJ databases">
        <authorList>
            <person name="Urmite Genomes"/>
        </authorList>
    </citation>
    <scope>NUCLEOTIDE SEQUENCE</scope>
    <source>
        <strain evidence="1">DSM 44829</strain>
    </source>
</reference>
<accession>W9B248</accession>
<protein>
    <submittedName>
        <fullName evidence="1">Uncharacterized protein</fullName>
    </submittedName>
</protein>